<dbReference type="EMBL" id="CP034171">
    <property type="protein sequence ID" value="AZI20181.1"/>
    <property type="molecule type" value="Genomic_DNA"/>
</dbReference>
<dbReference type="Proteomes" id="UP000282297">
    <property type="component" value="Chromosome"/>
</dbReference>
<protein>
    <submittedName>
        <fullName evidence="1">Uncharacterized protein</fullName>
    </submittedName>
</protein>
<name>A0A3G8WUX2_9FLAO</name>
<reference evidence="2" key="1">
    <citation type="submission" date="2018-11" db="EMBL/GenBank/DDBJ databases">
        <title>Proposal to divide the Flavobacteriaceae and reorganize its genera based on Amino Acid Identity values calculated from whole genome sequences.</title>
        <authorList>
            <person name="Nicholson A.C."/>
            <person name="Gulvik C.A."/>
            <person name="Whitney A.M."/>
            <person name="Humrighouse B.W."/>
            <person name="Bell M."/>
            <person name="Holmes B."/>
            <person name="Steigerwalt A.B."/>
            <person name="Villarma A."/>
            <person name="Sheth M."/>
            <person name="Batra D."/>
            <person name="Pryor J."/>
            <person name="Bernardet J.-F."/>
            <person name="Hugo C."/>
            <person name="Kampfer P."/>
            <person name="Newman J.D."/>
            <person name="McQuiston J.R."/>
        </authorList>
    </citation>
    <scope>NUCLEOTIDE SEQUENCE [LARGE SCALE GENOMIC DNA]</scope>
    <source>
        <strain evidence="2">H4753</strain>
    </source>
</reference>
<organism evidence="1 2">
    <name type="scientific">Chryseobacterium taklimakanense</name>
    <dbReference type="NCBI Taxonomy" id="536441"/>
    <lineage>
        <taxon>Bacteria</taxon>
        <taxon>Pseudomonadati</taxon>
        <taxon>Bacteroidota</taxon>
        <taxon>Flavobacteriia</taxon>
        <taxon>Flavobacteriales</taxon>
        <taxon>Weeksellaceae</taxon>
        <taxon>Chryseobacterium group</taxon>
        <taxon>Chryseobacterium</taxon>
    </lineage>
</organism>
<dbReference type="RefSeq" id="WP_124784400.1">
    <property type="nucleotide sequence ID" value="NZ_CP034171.1"/>
</dbReference>
<dbReference type="AlphaFoldDB" id="A0A3G8WUX2"/>
<sequence length="161" mass="19611">MKINYKLEVHYFGNDENNNKIDRYDYFVYNSENSLENRRKVFDDYKKFSEVFKDAESFGKLNFNWSQIFEKNLKEYHIPSMNNYYSENEFEKNDDGIVLFGKLLESFEERMEELSDELKLYNDLSIPCETEFITDIENNRYRVIKGSLIKESDWEKIKNRC</sequence>
<evidence type="ECO:0000313" key="2">
    <source>
        <dbReference type="Proteomes" id="UP000282297"/>
    </source>
</evidence>
<evidence type="ECO:0000313" key="1">
    <source>
        <dbReference type="EMBL" id="AZI20181.1"/>
    </source>
</evidence>
<accession>A0A3G8WUX2</accession>
<proteinExistence type="predicted"/>
<gene>
    <name evidence="1" type="ORF">EIH08_05115</name>
</gene>